<dbReference type="Pfam" id="PF12923">
    <property type="entry name" value="RRP7"/>
    <property type="match status" value="1"/>
</dbReference>
<sequence>MGKRVKTPKKAASSEASSSAPPPFPPPAPPSSLPLASTVKSYTVLPLAATPGEPPTFLYYKAHTTDKQTTLFVANLPALRGVPPAEVAEGVFRLLLETLCLPSDLSVSSATVLQSLDSDLVPPSFPALKRAVHESQANTTASLLLLHEEAAPSGEAGKYAKVTFTGSTKPLLSLSKSLKAASKKRPLPVPFLLDVSSLPPPPPSNPLKHLAQSYLSSRPPPPARLKALADQVLSSYASLEASWSAAAAAPQVDADGWETVTHKSGKPDVARAVEASRGGRRAGEKRARGNKARNVATTFYRFQVRDRKRAKVGELKDAFERDRERVRKIQGEGGLRAFK</sequence>
<dbReference type="EMBL" id="BRYB01006468">
    <property type="protein sequence ID" value="GMI58330.1"/>
    <property type="molecule type" value="Genomic_DNA"/>
</dbReference>
<organism evidence="4 5">
    <name type="scientific">Tetraparma gracilis</name>
    <dbReference type="NCBI Taxonomy" id="2962635"/>
    <lineage>
        <taxon>Eukaryota</taxon>
        <taxon>Sar</taxon>
        <taxon>Stramenopiles</taxon>
        <taxon>Ochrophyta</taxon>
        <taxon>Bolidophyceae</taxon>
        <taxon>Parmales</taxon>
        <taxon>Triparmaceae</taxon>
        <taxon>Tetraparma</taxon>
    </lineage>
</organism>
<reference evidence="4 5" key="1">
    <citation type="journal article" date="2023" name="Commun. Biol.">
        <title>Genome analysis of Parmales, the sister group of diatoms, reveals the evolutionary specialization of diatoms from phago-mixotrophs to photoautotrophs.</title>
        <authorList>
            <person name="Ban H."/>
            <person name="Sato S."/>
            <person name="Yoshikawa S."/>
            <person name="Yamada K."/>
            <person name="Nakamura Y."/>
            <person name="Ichinomiya M."/>
            <person name="Sato N."/>
            <person name="Blanc-Mathieu R."/>
            <person name="Endo H."/>
            <person name="Kuwata A."/>
            <person name="Ogata H."/>
        </authorList>
    </citation>
    <scope>NUCLEOTIDE SEQUENCE [LARGE SCALE GENOMIC DNA]</scope>
</reference>
<dbReference type="PANTHER" id="PTHR13191">
    <property type="entry name" value="RIBOSOMAL RNA PROCESSING PROTEIN 7-RELATED"/>
    <property type="match status" value="1"/>
</dbReference>
<dbReference type="InterPro" id="IPR024326">
    <property type="entry name" value="RRP7_C"/>
</dbReference>
<feature type="region of interest" description="Disordered" evidence="2">
    <location>
        <begin position="1"/>
        <end position="32"/>
    </location>
</feature>
<feature type="domain" description="Ribosomal RNA-processing protein 7 C-terminal" evidence="3">
    <location>
        <begin position="220"/>
        <end position="331"/>
    </location>
</feature>
<protein>
    <recommendedName>
        <fullName evidence="3">Ribosomal RNA-processing protein 7 C-terminal domain-containing protein</fullName>
    </recommendedName>
</protein>
<evidence type="ECO:0000313" key="4">
    <source>
        <dbReference type="EMBL" id="GMI58330.1"/>
    </source>
</evidence>
<evidence type="ECO:0000313" key="5">
    <source>
        <dbReference type="Proteomes" id="UP001165060"/>
    </source>
</evidence>
<comment type="similarity">
    <text evidence="1">Belongs to the RRP7 family.</text>
</comment>
<accession>A0ABQ6NE39</accession>
<comment type="caution">
    <text evidence="4">The sequence shown here is derived from an EMBL/GenBank/DDBJ whole genome shotgun (WGS) entry which is preliminary data.</text>
</comment>
<gene>
    <name evidence="4" type="ORF">TeGR_g8951</name>
</gene>
<dbReference type="InterPro" id="IPR040446">
    <property type="entry name" value="RRP7"/>
</dbReference>
<evidence type="ECO:0000256" key="2">
    <source>
        <dbReference type="SAM" id="MobiDB-lite"/>
    </source>
</evidence>
<dbReference type="Proteomes" id="UP001165060">
    <property type="component" value="Unassembled WGS sequence"/>
</dbReference>
<proteinExistence type="inferred from homology"/>
<dbReference type="Gene3D" id="6.10.250.1770">
    <property type="match status" value="1"/>
</dbReference>
<feature type="compositionally biased region" description="Pro residues" evidence="2">
    <location>
        <begin position="20"/>
        <end position="32"/>
    </location>
</feature>
<name>A0ABQ6NE39_9STRA</name>
<dbReference type="PANTHER" id="PTHR13191:SF0">
    <property type="entry name" value="RIBOSOMAL RNA-PROCESSING PROTEIN 7 HOMOLOG A-RELATED"/>
    <property type="match status" value="1"/>
</dbReference>
<evidence type="ECO:0000259" key="3">
    <source>
        <dbReference type="Pfam" id="PF12923"/>
    </source>
</evidence>
<evidence type="ECO:0000256" key="1">
    <source>
        <dbReference type="ARBA" id="ARBA00006110"/>
    </source>
</evidence>
<keyword evidence="5" id="KW-1185">Reference proteome</keyword>